<dbReference type="PANTHER" id="PTHR30469">
    <property type="entry name" value="MULTIDRUG RESISTANCE PROTEIN MDTA"/>
    <property type="match status" value="1"/>
</dbReference>
<keyword evidence="6" id="KW-1185">Reference proteome</keyword>
<evidence type="ECO:0000313" key="6">
    <source>
        <dbReference type="Proteomes" id="UP000029736"/>
    </source>
</evidence>
<dbReference type="OrthoDB" id="9806939at2"/>
<dbReference type="InterPro" id="IPR058637">
    <property type="entry name" value="YknX-like_C"/>
</dbReference>
<comment type="caution">
    <text evidence="5">The sequence shown here is derived from an EMBL/GenBank/DDBJ whole genome shotgun (WGS) entry which is preliminary data.</text>
</comment>
<sequence length="362" mass="39425">MSRKATRIAALLAIALLAALFFFFQDDILGKDQPQKTVAAETAAQPEAPPQTPVEAMVTQATSLRDAISVNGSTVPNEEVAITSEVAGKIISINFREGDYAKAGQVLVQLDDDELQAERKRLVVQRQLNEKIAERLKALYNKEGVSLQEYEVAAAEVEKTEADIALVDAQLRKRVVRAPFAGRLGLRMVSEGSYLSPGTPIVSLVSINPIKLEFDVPEKYSRSIETGGRVDFRLDGKADSFQATVIAKEPNIDPETRTLRFKAQAPNPGGRILPGAFADVKVELEEYAGTILVPTQAIVPELNDKKVFRYENGKAQPVVVTTGIRQERNIQILEGLNAGDTIITTGLLQIQPGAPVRISKLN</sequence>
<feature type="domain" description="Multidrug resistance protein MdtA-like barrel-sandwich hybrid" evidence="2">
    <location>
        <begin position="79"/>
        <end position="200"/>
    </location>
</feature>
<evidence type="ECO:0000259" key="4">
    <source>
        <dbReference type="Pfam" id="PF25989"/>
    </source>
</evidence>
<organism evidence="5 6">
    <name type="scientific">Phaeodactylibacter xiamenensis</name>
    <dbReference type="NCBI Taxonomy" id="1524460"/>
    <lineage>
        <taxon>Bacteria</taxon>
        <taxon>Pseudomonadati</taxon>
        <taxon>Bacteroidota</taxon>
        <taxon>Saprospiria</taxon>
        <taxon>Saprospirales</taxon>
        <taxon>Haliscomenobacteraceae</taxon>
        <taxon>Phaeodactylibacter</taxon>
    </lineage>
</organism>
<dbReference type="InterPro" id="IPR058625">
    <property type="entry name" value="MdtA-like_BSH"/>
</dbReference>
<dbReference type="InterPro" id="IPR058792">
    <property type="entry name" value="Beta-barrel_RND_2"/>
</dbReference>
<comment type="similarity">
    <text evidence="1">Belongs to the membrane fusion protein (MFP) (TC 8.A.1) family.</text>
</comment>
<dbReference type="Pfam" id="PF25917">
    <property type="entry name" value="BSH_RND"/>
    <property type="match status" value="1"/>
</dbReference>
<gene>
    <name evidence="5" type="ORF">IX84_07975</name>
</gene>
<dbReference type="Pfam" id="PF25989">
    <property type="entry name" value="YknX_C"/>
    <property type="match status" value="1"/>
</dbReference>
<dbReference type="GO" id="GO:1990281">
    <property type="term" value="C:efflux pump complex"/>
    <property type="evidence" value="ECO:0007669"/>
    <property type="project" value="TreeGrafter"/>
</dbReference>
<dbReference type="NCBIfam" id="TIGR01730">
    <property type="entry name" value="RND_mfp"/>
    <property type="match status" value="1"/>
</dbReference>
<dbReference type="STRING" id="1524460.IX84_07975"/>
<dbReference type="PANTHER" id="PTHR30469:SF36">
    <property type="entry name" value="BLL3903 PROTEIN"/>
    <property type="match status" value="1"/>
</dbReference>
<dbReference type="GO" id="GO:0015562">
    <property type="term" value="F:efflux transmembrane transporter activity"/>
    <property type="evidence" value="ECO:0007669"/>
    <property type="project" value="TreeGrafter"/>
</dbReference>
<dbReference type="Gene3D" id="2.40.30.170">
    <property type="match status" value="1"/>
</dbReference>
<dbReference type="EMBL" id="JPOS01000018">
    <property type="protein sequence ID" value="KGE88603.1"/>
    <property type="molecule type" value="Genomic_DNA"/>
</dbReference>
<dbReference type="SUPFAM" id="SSF111369">
    <property type="entry name" value="HlyD-like secretion proteins"/>
    <property type="match status" value="1"/>
</dbReference>
<proteinExistence type="inferred from homology"/>
<dbReference type="InterPro" id="IPR006143">
    <property type="entry name" value="RND_pump_MFP"/>
</dbReference>
<feature type="domain" description="YknX-like C-terminal permuted SH3-like" evidence="4">
    <location>
        <begin position="292"/>
        <end position="357"/>
    </location>
</feature>
<dbReference type="Gene3D" id="1.10.287.470">
    <property type="entry name" value="Helix hairpin bin"/>
    <property type="match status" value="1"/>
</dbReference>
<evidence type="ECO:0000256" key="1">
    <source>
        <dbReference type="ARBA" id="ARBA00009477"/>
    </source>
</evidence>
<name>A0A098SAD4_9BACT</name>
<reference evidence="5 6" key="1">
    <citation type="journal article" date="2014" name="Int. J. Syst. Evol. Microbiol.">
        <title>Phaeodactylibacter xiamenensis gen. nov., sp. nov., a member of the family Saprospiraceae isolated from the marine alga Phaeodactylum tricornutum.</title>
        <authorList>
            <person name="Chen Z.Jr."/>
            <person name="Lei X."/>
            <person name="Lai Q."/>
            <person name="Li Y."/>
            <person name="Zhang B."/>
            <person name="Zhang J."/>
            <person name="Zhang H."/>
            <person name="Yang L."/>
            <person name="Zheng W."/>
            <person name="Tian Y."/>
            <person name="Yu Z."/>
            <person name="Xu H.Jr."/>
            <person name="Zheng T."/>
        </authorList>
    </citation>
    <scope>NUCLEOTIDE SEQUENCE [LARGE SCALE GENOMIC DNA]</scope>
    <source>
        <strain evidence="5 6">KD52</strain>
    </source>
</reference>
<accession>A0A098SAD4</accession>
<dbReference type="Proteomes" id="UP000029736">
    <property type="component" value="Unassembled WGS sequence"/>
</dbReference>
<evidence type="ECO:0000259" key="3">
    <source>
        <dbReference type="Pfam" id="PF25954"/>
    </source>
</evidence>
<dbReference type="Gene3D" id="2.40.420.20">
    <property type="match status" value="1"/>
</dbReference>
<dbReference type="Pfam" id="PF25954">
    <property type="entry name" value="Beta-barrel_RND_2"/>
    <property type="match status" value="1"/>
</dbReference>
<protein>
    <submittedName>
        <fullName evidence="5">Uncharacterized protein</fullName>
    </submittedName>
</protein>
<evidence type="ECO:0000313" key="5">
    <source>
        <dbReference type="EMBL" id="KGE88603.1"/>
    </source>
</evidence>
<feature type="domain" description="CusB-like beta-barrel" evidence="3">
    <location>
        <begin position="212"/>
        <end position="283"/>
    </location>
</feature>
<evidence type="ECO:0000259" key="2">
    <source>
        <dbReference type="Pfam" id="PF25917"/>
    </source>
</evidence>
<dbReference type="Gene3D" id="2.40.50.100">
    <property type="match status" value="1"/>
</dbReference>
<dbReference type="RefSeq" id="WP_044218286.1">
    <property type="nucleotide sequence ID" value="NZ_JBKAGJ010000006.1"/>
</dbReference>
<dbReference type="AlphaFoldDB" id="A0A098SAD4"/>